<evidence type="ECO:0000256" key="3">
    <source>
        <dbReference type="ARBA" id="ARBA00022989"/>
    </source>
</evidence>
<keyword evidence="2 5" id="KW-0812">Transmembrane</keyword>
<keyword evidence="3 5" id="KW-1133">Transmembrane helix</keyword>
<keyword evidence="4 5" id="KW-0472">Membrane</keyword>
<evidence type="ECO:0000256" key="2">
    <source>
        <dbReference type="ARBA" id="ARBA00022692"/>
    </source>
</evidence>
<dbReference type="Pfam" id="PF09685">
    <property type="entry name" value="MamF_MmsF"/>
    <property type="match status" value="1"/>
</dbReference>
<gene>
    <name evidence="6" type="ORF">STPYR_10279</name>
</gene>
<evidence type="ECO:0008006" key="7">
    <source>
        <dbReference type="Google" id="ProtNLM"/>
    </source>
</evidence>
<organism evidence="6">
    <name type="scientific">uncultured Stenotrophomonas sp</name>
    <dbReference type="NCBI Taxonomy" id="165438"/>
    <lineage>
        <taxon>Bacteria</taxon>
        <taxon>Pseudomonadati</taxon>
        <taxon>Pseudomonadota</taxon>
        <taxon>Gammaproteobacteria</taxon>
        <taxon>Lysobacterales</taxon>
        <taxon>Lysobacteraceae</taxon>
        <taxon>Stenotrophomonas</taxon>
        <taxon>environmental samples</taxon>
    </lineage>
</organism>
<dbReference type="InterPro" id="IPR019109">
    <property type="entry name" value="MamF_MmsF"/>
</dbReference>
<evidence type="ECO:0000256" key="4">
    <source>
        <dbReference type="ARBA" id="ARBA00023136"/>
    </source>
</evidence>
<evidence type="ECO:0000256" key="1">
    <source>
        <dbReference type="ARBA" id="ARBA00004141"/>
    </source>
</evidence>
<evidence type="ECO:0000256" key="5">
    <source>
        <dbReference type="SAM" id="Phobius"/>
    </source>
</evidence>
<proteinExistence type="predicted"/>
<sequence>MSGTSSGVGGMSPNTLALAAHAIGVLPPPAGLVGAFVVWLATRDKPELAFATRQAKEQLNFGITVLAATVLCIVTMVGVFLAPVVLAVGALFSIIAAVKASKGEPYRFPLTFRLVK</sequence>
<dbReference type="AlphaFoldDB" id="A0A1Y5PZC3"/>
<feature type="transmembrane region" description="Helical" evidence="5">
    <location>
        <begin position="63"/>
        <end position="96"/>
    </location>
</feature>
<evidence type="ECO:0000313" key="6">
    <source>
        <dbReference type="EMBL" id="SBV35349.1"/>
    </source>
</evidence>
<protein>
    <recommendedName>
        <fullName evidence="7">Transmembrane protein</fullName>
    </recommendedName>
</protein>
<dbReference type="EMBL" id="FLTS01000001">
    <property type="protein sequence ID" value="SBV35349.1"/>
    <property type="molecule type" value="Genomic_DNA"/>
</dbReference>
<feature type="transmembrane region" description="Helical" evidence="5">
    <location>
        <begin position="20"/>
        <end position="42"/>
    </location>
</feature>
<name>A0A1Y5PZC3_9GAMM</name>
<reference evidence="6" key="1">
    <citation type="submission" date="2016-03" db="EMBL/GenBank/DDBJ databases">
        <authorList>
            <person name="Ploux O."/>
        </authorList>
    </citation>
    <scope>NUCLEOTIDE SEQUENCE</scope>
    <source>
        <strain evidence="6">UC10</strain>
    </source>
</reference>
<accession>A0A1Y5PZC3</accession>
<comment type="subcellular location">
    <subcellularLocation>
        <location evidence="1">Membrane</location>
        <topology evidence="1">Multi-pass membrane protein</topology>
    </subcellularLocation>
</comment>